<feature type="compositionally biased region" description="Polar residues" evidence="1">
    <location>
        <begin position="287"/>
        <end position="318"/>
    </location>
</feature>
<evidence type="ECO:0000313" key="4">
    <source>
        <dbReference type="Proteomes" id="UP000289738"/>
    </source>
</evidence>
<sequence length="318" mass="35290">MTSLNSNNFDSCWCLTSITGSATNQIQFLGCCIVDFPFTRILTNSNVTVQMRKAFSSSLSVCSPILPTHIFLLRIILRIRSLRSVKELSTKHHLHTLPTMPDRLKLVFHHGGKFETDPSENFIYTSDLYDEWVGVDEDYLDVFAITGYYRELGYDKVEACWFLDPEDGLKFGLRRLQSDEDHAIGHKVGMEDMEEDRVEGVEAVKKASTILSQLEEPITFIPVELKSTAPSPLSPTHCPMSTAPQPTASKPIAPKPTVPQPTASKPIVPKPTVPQPTPSKPIPPKSTALNFNVHKSCSQAKSPKSLSQLNPITSKLIS</sequence>
<evidence type="ECO:0000313" key="3">
    <source>
        <dbReference type="EMBL" id="RYR24852.1"/>
    </source>
</evidence>
<dbReference type="AlphaFoldDB" id="A0A445AEM2"/>
<dbReference type="Pfam" id="PF26130">
    <property type="entry name" value="PB1-like"/>
    <property type="match status" value="1"/>
</dbReference>
<evidence type="ECO:0000256" key="1">
    <source>
        <dbReference type="SAM" id="MobiDB-lite"/>
    </source>
</evidence>
<accession>A0A445AEM2</accession>
<gene>
    <name evidence="3" type="ORF">Ahy_B02g058402</name>
</gene>
<name>A0A445AEM2_ARAHY</name>
<keyword evidence="4" id="KW-1185">Reference proteome</keyword>
<organism evidence="3 4">
    <name type="scientific">Arachis hypogaea</name>
    <name type="common">Peanut</name>
    <dbReference type="NCBI Taxonomy" id="3818"/>
    <lineage>
        <taxon>Eukaryota</taxon>
        <taxon>Viridiplantae</taxon>
        <taxon>Streptophyta</taxon>
        <taxon>Embryophyta</taxon>
        <taxon>Tracheophyta</taxon>
        <taxon>Spermatophyta</taxon>
        <taxon>Magnoliopsida</taxon>
        <taxon>eudicotyledons</taxon>
        <taxon>Gunneridae</taxon>
        <taxon>Pentapetalae</taxon>
        <taxon>rosids</taxon>
        <taxon>fabids</taxon>
        <taxon>Fabales</taxon>
        <taxon>Fabaceae</taxon>
        <taxon>Papilionoideae</taxon>
        <taxon>50 kb inversion clade</taxon>
        <taxon>dalbergioids sensu lato</taxon>
        <taxon>Dalbergieae</taxon>
        <taxon>Pterocarpus clade</taxon>
        <taxon>Arachis</taxon>
    </lineage>
</organism>
<feature type="region of interest" description="Disordered" evidence="1">
    <location>
        <begin position="231"/>
        <end position="318"/>
    </location>
</feature>
<dbReference type="EMBL" id="SDMP01000012">
    <property type="protein sequence ID" value="RYR24852.1"/>
    <property type="molecule type" value="Genomic_DNA"/>
</dbReference>
<feature type="compositionally biased region" description="Pro residues" evidence="1">
    <location>
        <begin position="268"/>
        <end position="284"/>
    </location>
</feature>
<dbReference type="InterPro" id="IPR058594">
    <property type="entry name" value="PB1-like_dom_pln"/>
</dbReference>
<evidence type="ECO:0000259" key="2">
    <source>
        <dbReference type="Pfam" id="PF26130"/>
    </source>
</evidence>
<reference evidence="3 4" key="1">
    <citation type="submission" date="2019-01" db="EMBL/GenBank/DDBJ databases">
        <title>Sequencing of cultivated peanut Arachis hypogaea provides insights into genome evolution and oil improvement.</title>
        <authorList>
            <person name="Chen X."/>
        </authorList>
    </citation>
    <scope>NUCLEOTIDE SEQUENCE [LARGE SCALE GENOMIC DNA]</scope>
    <source>
        <strain evidence="4">cv. Fuhuasheng</strain>
        <tissue evidence="3">Leaves</tissue>
    </source>
</reference>
<proteinExistence type="predicted"/>
<dbReference type="Proteomes" id="UP000289738">
    <property type="component" value="Chromosome B02"/>
</dbReference>
<comment type="caution">
    <text evidence="3">The sequence shown here is derived from an EMBL/GenBank/DDBJ whole genome shotgun (WGS) entry which is preliminary data.</text>
</comment>
<protein>
    <recommendedName>
        <fullName evidence="2">PB1-like domain-containing protein</fullName>
    </recommendedName>
</protein>
<feature type="domain" description="PB1-like" evidence="2">
    <location>
        <begin position="100"/>
        <end position="195"/>
    </location>
</feature>